<evidence type="ECO:0000313" key="4">
    <source>
        <dbReference type="Proteomes" id="UP001597380"/>
    </source>
</evidence>
<keyword evidence="4" id="KW-1185">Reference proteome</keyword>
<feature type="transmembrane region" description="Helical" evidence="1">
    <location>
        <begin position="309"/>
        <end position="326"/>
    </location>
</feature>
<feature type="transmembrane region" description="Helical" evidence="1">
    <location>
        <begin position="359"/>
        <end position="378"/>
    </location>
</feature>
<feature type="transmembrane region" description="Helical" evidence="1">
    <location>
        <begin position="85"/>
        <end position="106"/>
    </location>
</feature>
<dbReference type="InterPro" id="IPR007210">
    <property type="entry name" value="ABC_Gly_betaine_transp_sub-bd"/>
</dbReference>
<feature type="transmembrane region" description="Helical" evidence="1">
    <location>
        <begin position="112"/>
        <end position="132"/>
    </location>
</feature>
<dbReference type="Pfam" id="PF04069">
    <property type="entry name" value="OpuAC"/>
    <property type="match status" value="1"/>
</dbReference>
<dbReference type="Gene3D" id="3.40.190.10">
    <property type="entry name" value="Periplasmic binding protein-like II"/>
    <property type="match status" value="1"/>
</dbReference>
<feature type="transmembrane region" description="Helical" evidence="1">
    <location>
        <begin position="285"/>
        <end position="303"/>
    </location>
</feature>
<feature type="transmembrane region" description="Helical" evidence="1">
    <location>
        <begin position="38"/>
        <end position="64"/>
    </location>
</feature>
<comment type="caution">
    <text evidence="3">The sequence shown here is derived from an EMBL/GenBank/DDBJ whole genome shotgun (WGS) entry which is preliminary data.</text>
</comment>
<feature type="transmembrane region" description="Helical" evidence="1">
    <location>
        <begin position="174"/>
        <end position="194"/>
    </location>
</feature>
<feature type="transmembrane region" description="Helical" evidence="1">
    <location>
        <begin position="597"/>
        <end position="616"/>
    </location>
</feature>
<feature type="transmembrane region" description="Helical" evidence="1">
    <location>
        <begin position="224"/>
        <end position="241"/>
    </location>
</feature>
<dbReference type="SUPFAM" id="SSF53850">
    <property type="entry name" value="Periplasmic binding protein-like II"/>
    <property type="match status" value="1"/>
</dbReference>
<dbReference type="EMBL" id="JBHUHT010000016">
    <property type="protein sequence ID" value="MFD2097167.1"/>
    <property type="molecule type" value="Genomic_DNA"/>
</dbReference>
<organism evidence="3 4">
    <name type="scientific">Corallincola platygyrae</name>
    <dbReference type="NCBI Taxonomy" id="1193278"/>
    <lineage>
        <taxon>Bacteria</taxon>
        <taxon>Pseudomonadati</taxon>
        <taxon>Pseudomonadota</taxon>
        <taxon>Gammaproteobacteria</taxon>
        <taxon>Alteromonadales</taxon>
        <taxon>Psychromonadaceae</taxon>
        <taxon>Corallincola</taxon>
    </lineage>
</organism>
<evidence type="ECO:0000256" key="1">
    <source>
        <dbReference type="SAM" id="Phobius"/>
    </source>
</evidence>
<keyword evidence="1" id="KW-0472">Membrane</keyword>
<evidence type="ECO:0000259" key="2">
    <source>
        <dbReference type="Pfam" id="PF04069"/>
    </source>
</evidence>
<gene>
    <name evidence="3" type="ORF">ACFSJ3_14320</name>
</gene>
<protein>
    <submittedName>
        <fullName evidence="3">Glycine betaine ABC transporter substrate-binding protein</fullName>
    </submittedName>
</protein>
<dbReference type="Gene3D" id="3.40.190.100">
    <property type="entry name" value="Glycine betaine-binding periplasmic protein, domain 2"/>
    <property type="match status" value="1"/>
</dbReference>
<dbReference type="RefSeq" id="WP_345339907.1">
    <property type="nucleotide sequence ID" value="NZ_BAABLI010000012.1"/>
</dbReference>
<keyword evidence="1" id="KW-1133">Transmembrane helix</keyword>
<dbReference type="Proteomes" id="UP001597380">
    <property type="component" value="Unassembled WGS sequence"/>
</dbReference>
<feature type="transmembrane region" description="Helical" evidence="1">
    <location>
        <begin position="253"/>
        <end position="273"/>
    </location>
</feature>
<keyword evidence="1" id="KW-0812">Transmembrane</keyword>
<accession>A0ABW4XPG3</accession>
<feature type="transmembrane region" description="Helical" evidence="1">
    <location>
        <begin position="144"/>
        <end position="162"/>
    </location>
</feature>
<reference evidence="4" key="1">
    <citation type="journal article" date="2019" name="Int. J. Syst. Evol. Microbiol.">
        <title>The Global Catalogue of Microorganisms (GCM) 10K type strain sequencing project: providing services to taxonomists for standard genome sequencing and annotation.</title>
        <authorList>
            <consortium name="The Broad Institute Genomics Platform"/>
            <consortium name="The Broad Institute Genome Sequencing Center for Infectious Disease"/>
            <person name="Wu L."/>
            <person name="Ma J."/>
        </authorList>
    </citation>
    <scope>NUCLEOTIDE SEQUENCE [LARGE SCALE GENOMIC DNA]</scope>
    <source>
        <strain evidence="4">CGMCC 1.10992</strain>
    </source>
</reference>
<feature type="transmembrane region" description="Helical" evidence="1">
    <location>
        <begin position="517"/>
        <end position="537"/>
    </location>
</feature>
<feature type="transmembrane region" description="Helical" evidence="1">
    <location>
        <begin position="333"/>
        <end position="353"/>
    </location>
</feature>
<sequence>MRLVVSWIMRHPVALMMTAVGLWMLYPPVVNHLVDATNVFYVAAVAHSFAAICTLLCVSVLFWGRNKLQLSTVFSGSSLRRVSPPTLMSGLLIAANHLLLYAALSVSEEFDVVAILVFETWPILFFYIDSILRRNQRSTSINDYIFSGAAFAGFLVLTAPNMDIADWMLLDSPMLQTLGLAALGGLAMAVNCYFRMKCMDAWSEISEQRNLSLSTFKRGLLTEAGVRALAAPVLIGALFYSGQAIPDADLSNLLLLAFVGVAILALGSLLYDLSVYSADNASISALWYLMPVGAVVILAVMQGRLLNQYEAVASALIVSSNIFLALRYPLRSSLLVLFVSVCLIGIWILFAPVSPIENYYDLLGVSTVFFVLLATFALDRSTSLNRERESLLGEFNEQVISVLESAPKAGEQKADDGYLAQLKHYSLLNIHSFLRAFKNSNNLMRSQEQVEQEKHNILNALKDDSEQRERVLSLFKIGDKLQTMESDRIAPEEFIILTLLGATNVFFSLIFRPDTLSAGLFALIVGTSMIYLILIIAERDRYAQIRHDHALVCTNLIDYINNRVESALPSSEIQATEQEITQAIQHKATKLNTLGRAYWIFGVFTFLFAGFGYAFLYESLQQHRALETSPLTSTRSVNDTQINIALLDWPTAQIKSHILAGIINQHTELTASVVSVSSEQAFQAMGDEQGIVDIHPDLWVENNPGLIRRYVKAFGTVSLGKQVTTGTQGLCYTDAGDSSLQRLSIHQLTSSTIAKRFDLSGDGKGDIWVGAKGWASVEIEKRRLSAYGLDALYKFHEFDPDVLKMLVSRNSELSTPSLFFCYYPDALFANSQTHFIDEEEHDPELWPAILKKHSGQPPEAGTAWPDTHISLAYRTSIENRSHELLHLLNSFNIDNHELVEMLSAFESGQPVEAIAQQWIKDHQDIVLEWLTGFQIESEAKAASMN</sequence>
<proteinExistence type="predicted"/>
<feature type="domain" description="ABC-type glycine betaine transport system substrate-binding" evidence="2">
    <location>
        <begin position="641"/>
        <end position="920"/>
    </location>
</feature>
<feature type="transmembrane region" description="Helical" evidence="1">
    <location>
        <begin position="494"/>
        <end position="511"/>
    </location>
</feature>
<feature type="transmembrane region" description="Helical" evidence="1">
    <location>
        <begin position="7"/>
        <end position="26"/>
    </location>
</feature>
<name>A0ABW4XPG3_9GAMM</name>
<evidence type="ECO:0000313" key="3">
    <source>
        <dbReference type="EMBL" id="MFD2097167.1"/>
    </source>
</evidence>